<dbReference type="InterPro" id="IPR008969">
    <property type="entry name" value="CarboxyPept-like_regulatory"/>
</dbReference>
<evidence type="ECO:0000313" key="1">
    <source>
        <dbReference type="EMBL" id="RRR73457.1"/>
    </source>
</evidence>
<dbReference type="EMBL" id="RSAS01000337">
    <property type="protein sequence ID" value="RRR73457.1"/>
    <property type="molecule type" value="Genomic_DNA"/>
</dbReference>
<reference evidence="1 2" key="1">
    <citation type="submission" date="2018-12" db="EMBL/GenBank/DDBJ databases">
        <title>Genome Sequence of Candidatus Viridilinea halotolerans isolated from saline sulfide-rich spring.</title>
        <authorList>
            <person name="Grouzdev D.S."/>
            <person name="Burganskaya E.I."/>
            <person name="Krutkina M.S."/>
            <person name="Sukhacheva M.V."/>
            <person name="Gorlenko V.M."/>
        </authorList>
    </citation>
    <scope>NUCLEOTIDE SEQUENCE [LARGE SCALE GENOMIC DNA]</scope>
    <source>
        <strain evidence="1">Chok-6</strain>
    </source>
</reference>
<gene>
    <name evidence="1" type="ORF">EI684_08690</name>
</gene>
<dbReference type="Pfam" id="PF13620">
    <property type="entry name" value="CarboxypepD_reg"/>
    <property type="match status" value="1"/>
</dbReference>
<keyword evidence="1" id="KW-0121">Carboxypeptidase</keyword>
<organism evidence="1 2">
    <name type="scientific">Candidatus Viridilinea halotolerans</name>
    <dbReference type="NCBI Taxonomy" id="2491704"/>
    <lineage>
        <taxon>Bacteria</taxon>
        <taxon>Bacillati</taxon>
        <taxon>Chloroflexota</taxon>
        <taxon>Chloroflexia</taxon>
        <taxon>Chloroflexales</taxon>
        <taxon>Chloroflexineae</taxon>
        <taxon>Oscillochloridaceae</taxon>
        <taxon>Candidatus Viridilinea</taxon>
    </lineage>
</organism>
<dbReference type="AlphaFoldDB" id="A0A426U1V3"/>
<keyword evidence="1" id="KW-0645">Protease</keyword>
<protein>
    <submittedName>
        <fullName evidence="1">Carboxypeptidase regulatory-like domain-containing protein</fullName>
    </submittedName>
</protein>
<dbReference type="Gene3D" id="2.60.40.1120">
    <property type="entry name" value="Carboxypeptidase-like, regulatory domain"/>
    <property type="match status" value="1"/>
</dbReference>
<comment type="caution">
    <text evidence="1">The sequence shown here is derived from an EMBL/GenBank/DDBJ whole genome shotgun (WGS) entry which is preliminary data.</text>
</comment>
<keyword evidence="1" id="KW-0378">Hydrolase</keyword>
<accession>A0A426U1V3</accession>
<dbReference type="SUPFAM" id="SSF49464">
    <property type="entry name" value="Carboxypeptidase regulatory domain-like"/>
    <property type="match status" value="1"/>
</dbReference>
<proteinExistence type="predicted"/>
<evidence type="ECO:0000313" key="2">
    <source>
        <dbReference type="Proteomes" id="UP000280307"/>
    </source>
</evidence>
<feature type="non-terminal residue" evidence="1">
    <location>
        <position position="1"/>
    </location>
</feature>
<sequence length="90" mass="9662">LGMMRDRAIEIAASLRIGGRLTNREGRPLAGVPITIEGRALAPAHTDGEGRFSLGPLQPGQLTLRVALPDAEDRLVPLTIPSEHYDIVVD</sequence>
<name>A0A426U1V3_9CHLR</name>
<dbReference type="Proteomes" id="UP000280307">
    <property type="component" value="Unassembled WGS sequence"/>
</dbReference>
<dbReference type="GO" id="GO:0004180">
    <property type="term" value="F:carboxypeptidase activity"/>
    <property type="evidence" value="ECO:0007669"/>
    <property type="project" value="UniProtKB-KW"/>
</dbReference>